<dbReference type="Proteomes" id="UP001079430">
    <property type="component" value="Unassembled WGS sequence"/>
</dbReference>
<evidence type="ECO:0000313" key="1">
    <source>
        <dbReference type="EMBL" id="MCZ4093037.1"/>
    </source>
</evidence>
<keyword evidence="2" id="KW-1185">Reference proteome</keyword>
<organism evidence="1 2">
    <name type="scientific">Sinorhizobium psoraleae</name>
    <dbReference type="NCBI Taxonomy" id="520838"/>
    <lineage>
        <taxon>Bacteria</taxon>
        <taxon>Pseudomonadati</taxon>
        <taxon>Pseudomonadota</taxon>
        <taxon>Alphaproteobacteria</taxon>
        <taxon>Hyphomicrobiales</taxon>
        <taxon>Rhizobiaceae</taxon>
        <taxon>Sinorhizobium/Ensifer group</taxon>
        <taxon>Sinorhizobium</taxon>
    </lineage>
</organism>
<reference evidence="1" key="1">
    <citation type="submission" date="2022-10" db="EMBL/GenBank/DDBJ databases">
        <title>Whole genome sequencing of three plant growth promoting bacteria isolated from Vachellia tortilis subsp. raddiana in Morocco.</title>
        <authorList>
            <person name="Hnini M."/>
            <person name="Zouagui R."/>
            <person name="Zouagui H."/>
            <person name="Chemao Elfihri M.-W."/>
            <person name="Ibrahimi A."/>
            <person name="Sbabou L."/>
            <person name="Aurag J."/>
        </authorList>
    </citation>
    <scope>NUCLEOTIDE SEQUENCE</scope>
    <source>
        <strain evidence="1">LMR678</strain>
    </source>
</reference>
<comment type="caution">
    <text evidence="1">The sequence shown here is derived from an EMBL/GenBank/DDBJ whole genome shotgun (WGS) entry which is preliminary data.</text>
</comment>
<proteinExistence type="predicted"/>
<protein>
    <submittedName>
        <fullName evidence="1">Uncharacterized protein</fullName>
    </submittedName>
</protein>
<dbReference type="EMBL" id="JAPVOI010000004">
    <property type="protein sequence ID" value="MCZ4093037.1"/>
    <property type="molecule type" value="Genomic_DNA"/>
</dbReference>
<sequence>MRDIDNLNRGGFLMSKEGLETLAEFKKPHMVLNCMQCGRKGRYNVARLIEKHGNKTIRDFIAMIGRTSCPKYGKPLKYGRCRIGCNDLIYMFMALPGVDGYAEKRDEER</sequence>
<accession>A0ABT4KM48</accession>
<gene>
    <name evidence="1" type="ORF">O3W52_24100</name>
</gene>
<name>A0ABT4KM48_9HYPH</name>
<evidence type="ECO:0000313" key="2">
    <source>
        <dbReference type="Proteomes" id="UP001079430"/>
    </source>
</evidence>